<evidence type="ECO:0000313" key="4">
    <source>
        <dbReference type="EMBL" id="RXN36551.1"/>
    </source>
</evidence>
<dbReference type="Proteomes" id="UP000290572">
    <property type="component" value="Unassembled WGS sequence"/>
</dbReference>
<feature type="region of interest" description="Disordered" evidence="2">
    <location>
        <begin position="1"/>
        <end position="25"/>
    </location>
</feature>
<accession>A0A498NXH2</accession>
<sequence>MGKKRNRDKAQVKDTDMATGESKSVNKVSRDVDVLAVSLPCTPVKSPPGKKGKVQMNIDEKIDSLINAVAELTSKCDGTFQRVESMERVLENTASSITTLTTTVSELLRESTSYKEKILSLEKNVVALQQENKHLKEVCMGMQYYKRRWDLRIYGVKESGPDKESNTQDIVIKILFKVSPKIAHKLPVHRLHRLGQRGDGRPRVIIIQFAMRLYRDTVWRDAKDNHYLKENGLHIKEDLSSEERAARKKAWPLVKRAKEKRARRPAFEEDLPSLKGCALVFLTLPERMVAVSGHGYISGPIQVF</sequence>
<evidence type="ECO:0000256" key="2">
    <source>
        <dbReference type="SAM" id="MobiDB-lite"/>
    </source>
</evidence>
<evidence type="ECO:0000256" key="1">
    <source>
        <dbReference type="SAM" id="Coils"/>
    </source>
</evidence>
<protein>
    <submittedName>
        <fullName evidence="4">Cytoplasmic dynein 2 heavy chain 1-like protein</fullName>
    </submittedName>
</protein>
<dbReference type="InterPro" id="IPR004244">
    <property type="entry name" value="Transposase_22"/>
</dbReference>
<feature type="coiled-coil region" evidence="1">
    <location>
        <begin position="104"/>
        <end position="138"/>
    </location>
</feature>
<dbReference type="PANTHER" id="PTHR11505">
    <property type="entry name" value="L1 TRANSPOSABLE ELEMENT-RELATED"/>
    <property type="match status" value="1"/>
</dbReference>
<evidence type="ECO:0000313" key="3">
    <source>
        <dbReference type="EMBL" id="RXN15831.1"/>
    </source>
</evidence>
<gene>
    <name evidence="3" type="ORF">ROHU_008624</name>
    <name evidence="4" type="ORF">ROHU_014066</name>
</gene>
<keyword evidence="5" id="KW-1185">Reference proteome</keyword>
<dbReference type="EMBL" id="QBIY01012825">
    <property type="protein sequence ID" value="RXN15831.1"/>
    <property type="molecule type" value="Genomic_DNA"/>
</dbReference>
<evidence type="ECO:0000313" key="5">
    <source>
        <dbReference type="Proteomes" id="UP000290572"/>
    </source>
</evidence>
<dbReference type="AlphaFoldDB" id="A0A498NXH2"/>
<dbReference type="EMBL" id="QBIY01007861">
    <property type="protein sequence ID" value="RXN36551.1"/>
    <property type="molecule type" value="Genomic_DNA"/>
</dbReference>
<organism evidence="4 5">
    <name type="scientific">Labeo rohita</name>
    <name type="common">Indian major carp</name>
    <name type="synonym">Cyprinus rohita</name>
    <dbReference type="NCBI Taxonomy" id="84645"/>
    <lineage>
        <taxon>Eukaryota</taxon>
        <taxon>Metazoa</taxon>
        <taxon>Chordata</taxon>
        <taxon>Craniata</taxon>
        <taxon>Vertebrata</taxon>
        <taxon>Euteleostomi</taxon>
        <taxon>Actinopterygii</taxon>
        <taxon>Neopterygii</taxon>
        <taxon>Teleostei</taxon>
        <taxon>Ostariophysi</taxon>
        <taxon>Cypriniformes</taxon>
        <taxon>Cyprinidae</taxon>
        <taxon>Labeoninae</taxon>
        <taxon>Labeonini</taxon>
        <taxon>Labeo</taxon>
    </lineage>
</organism>
<keyword evidence="1" id="KW-0175">Coiled coil</keyword>
<name>A0A498NXH2_LABRO</name>
<proteinExistence type="predicted"/>
<comment type="caution">
    <text evidence="4">The sequence shown here is derived from an EMBL/GenBank/DDBJ whole genome shotgun (WGS) entry which is preliminary data.</text>
</comment>
<dbReference type="Gene3D" id="3.30.70.1820">
    <property type="entry name" value="L1 transposable element, RRM domain"/>
    <property type="match status" value="1"/>
</dbReference>
<reference evidence="4 5" key="1">
    <citation type="submission" date="2018-03" db="EMBL/GenBank/DDBJ databases">
        <title>Draft genome sequence of Rohu Carp (Labeo rohita).</title>
        <authorList>
            <person name="Das P."/>
            <person name="Kushwaha B."/>
            <person name="Joshi C.G."/>
            <person name="Kumar D."/>
            <person name="Nagpure N.S."/>
            <person name="Sahoo L."/>
            <person name="Das S.P."/>
            <person name="Bit A."/>
            <person name="Patnaik S."/>
            <person name="Meher P.K."/>
            <person name="Jayasankar P."/>
            <person name="Koringa P.G."/>
            <person name="Patel N.V."/>
            <person name="Hinsu A.T."/>
            <person name="Kumar R."/>
            <person name="Pandey M."/>
            <person name="Agarwal S."/>
            <person name="Srivastava S."/>
            <person name="Singh M."/>
            <person name="Iquebal M.A."/>
            <person name="Jaiswal S."/>
            <person name="Angadi U.B."/>
            <person name="Kumar N."/>
            <person name="Raza M."/>
            <person name="Shah T.M."/>
            <person name="Rai A."/>
            <person name="Jena J.K."/>
        </authorList>
    </citation>
    <scope>NUCLEOTIDE SEQUENCE [LARGE SCALE GENOMIC DNA]</scope>
    <source>
        <strain evidence="4">DASCIFA01</strain>
        <tissue evidence="4">Testis</tissue>
    </source>
</reference>